<protein>
    <submittedName>
        <fullName evidence="2">Uncharacterized protein</fullName>
    </submittedName>
</protein>
<evidence type="ECO:0000313" key="3">
    <source>
        <dbReference type="Proteomes" id="UP001549184"/>
    </source>
</evidence>
<dbReference type="EMBL" id="JBEPMU010000001">
    <property type="protein sequence ID" value="MET3650696.1"/>
    <property type="molecule type" value="Genomic_DNA"/>
</dbReference>
<comment type="caution">
    <text evidence="2">The sequence shown here is derived from an EMBL/GenBank/DDBJ whole genome shotgun (WGS) entry which is preliminary data.</text>
</comment>
<reference evidence="2 3" key="1">
    <citation type="submission" date="2024-06" db="EMBL/GenBank/DDBJ databases">
        <title>Sorghum-associated microbial communities from plants grown in Nebraska, USA.</title>
        <authorList>
            <person name="Schachtman D."/>
        </authorList>
    </citation>
    <scope>NUCLEOTIDE SEQUENCE [LARGE SCALE GENOMIC DNA]</scope>
    <source>
        <strain evidence="2 3">1073</strain>
    </source>
</reference>
<name>A0ABV2JPD4_9GAMM</name>
<accession>A0ABV2JPD4</accession>
<evidence type="ECO:0000313" key="2">
    <source>
        <dbReference type="EMBL" id="MET3650696.1"/>
    </source>
</evidence>
<evidence type="ECO:0000256" key="1">
    <source>
        <dbReference type="SAM" id="MobiDB-lite"/>
    </source>
</evidence>
<dbReference type="RefSeq" id="WP_354012183.1">
    <property type="nucleotide sequence ID" value="NZ_JBEPMU010000001.1"/>
</dbReference>
<dbReference type="Proteomes" id="UP001549184">
    <property type="component" value="Unassembled WGS sequence"/>
</dbReference>
<organism evidence="2 3">
    <name type="scientific">Dyella japonica</name>
    <dbReference type="NCBI Taxonomy" id="231455"/>
    <lineage>
        <taxon>Bacteria</taxon>
        <taxon>Pseudomonadati</taxon>
        <taxon>Pseudomonadota</taxon>
        <taxon>Gammaproteobacteria</taxon>
        <taxon>Lysobacterales</taxon>
        <taxon>Rhodanobacteraceae</taxon>
        <taxon>Dyella</taxon>
    </lineage>
</organism>
<feature type="region of interest" description="Disordered" evidence="1">
    <location>
        <begin position="1"/>
        <end position="46"/>
    </location>
</feature>
<proteinExistence type="predicted"/>
<gene>
    <name evidence="2" type="ORF">ABIC75_000398</name>
</gene>
<keyword evidence="3" id="KW-1185">Reference proteome</keyword>
<sequence length="46" mass="5417">MDGLQKRRQAIAQRHQEQDGMKRLFRIRDRESGPAQASEYSAQRSE</sequence>
<feature type="compositionally biased region" description="Basic and acidic residues" evidence="1">
    <location>
        <begin position="14"/>
        <end position="32"/>
    </location>
</feature>